<dbReference type="Pfam" id="PF02653">
    <property type="entry name" value="BPD_transp_2"/>
    <property type="match status" value="1"/>
</dbReference>
<protein>
    <submittedName>
        <fullName evidence="7">ABC transporter permease</fullName>
    </submittedName>
</protein>
<dbReference type="PANTHER" id="PTHR47089:SF1">
    <property type="entry name" value="GUANOSINE ABC TRANSPORTER PERMEASE PROTEIN NUPP"/>
    <property type="match status" value="1"/>
</dbReference>
<dbReference type="PANTHER" id="PTHR47089">
    <property type="entry name" value="ABC TRANSPORTER, PERMEASE PROTEIN"/>
    <property type="match status" value="1"/>
</dbReference>
<organism evidence="7">
    <name type="scientific">Caldilinea aerophila</name>
    <dbReference type="NCBI Taxonomy" id="133453"/>
    <lineage>
        <taxon>Bacteria</taxon>
        <taxon>Bacillati</taxon>
        <taxon>Chloroflexota</taxon>
        <taxon>Caldilineae</taxon>
        <taxon>Caldilineales</taxon>
        <taxon>Caldilineaceae</taxon>
        <taxon>Caldilinea</taxon>
    </lineage>
</organism>
<feature type="transmembrane region" description="Helical" evidence="6">
    <location>
        <begin position="36"/>
        <end position="56"/>
    </location>
</feature>
<name>A0A7C1FLW8_9CHLR</name>
<feature type="transmembrane region" description="Helical" evidence="6">
    <location>
        <begin position="174"/>
        <end position="193"/>
    </location>
</feature>
<gene>
    <name evidence="7" type="ORF">ENQ20_12125</name>
</gene>
<keyword evidence="3 6" id="KW-0812">Transmembrane</keyword>
<evidence type="ECO:0000256" key="6">
    <source>
        <dbReference type="SAM" id="Phobius"/>
    </source>
</evidence>
<feature type="transmembrane region" description="Helical" evidence="6">
    <location>
        <begin position="301"/>
        <end position="319"/>
    </location>
</feature>
<sequence length="343" mass="36291">MWMFGDDPLAAYRGLWTGAFGSARAWSTTIRKMTPLILTGLSVAVAFKAGLFNIGASGQFLVGSVCSVAVGVNFEGLPAFIHLPLALLAGVAGGVLWGFIPGALKVFTGAHEVIVTIMLNYVASLFAAWTVYAGGTQGQTPGPLWDRTAGAISRTPEVFESARLPWIVPEPYRIHWGVAIALLVALIMWWIIFKTTLGFSTRTVGANSKAARYAGINVRWITILTMMIAGGLAGLAGAIETLGLNHRFAPEFTGGVGFQGITVALLGQTNPIGVVLAAFLLGALEAGAARMQFDSGVAADIIQVIQALVLAFVAAPLIIRQIYRIRKPSDQVETTVFSSGWGR</sequence>
<evidence type="ECO:0000313" key="7">
    <source>
        <dbReference type="EMBL" id="HDX32213.1"/>
    </source>
</evidence>
<accession>A0A7C1FLW8</accession>
<evidence type="ECO:0000256" key="3">
    <source>
        <dbReference type="ARBA" id="ARBA00022692"/>
    </source>
</evidence>
<feature type="transmembrane region" description="Helical" evidence="6">
    <location>
        <begin position="76"/>
        <end position="100"/>
    </location>
</feature>
<comment type="subcellular location">
    <subcellularLocation>
        <location evidence="1">Cell membrane</location>
        <topology evidence="1">Multi-pass membrane protein</topology>
    </subcellularLocation>
</comment>
<dbReference type="GO" id="GO:0022857">
    <property type="term" value="F:transmembrane transporter activity"/>
    <property type="evidence" value="ECO:0007669"/>
    <property type="project" value="InterPro"/>
</dbReference>
<comment type="caution">
    <text evidence="7">The sequence shown here is derived from an EMBL/GenBank/DDBJ whole genome shotgun (WGS) entry which is preliminary data.</text>
</comment>
<reference evidence="7" key="1">
    <citation type="journal article" date="2020" name="mSystems">
        <title>Genome- and Community-Level Interaction Insights into Carbon Utilization and Element Cycling Functions of Hydrothermarchaeota in Hydrothermal Sediment.</title>
        <authorList>
            <person name="Zhou Z."/>
            <person name="Liu Y."/>
            <person name="Xu W."/>
            <person name="Pan J."/>
            <person name="Luo Z.H."/>
            <person name="Li M."/>
        </authorList>
    </citation>
    <scope>NUCLEOTIDE SEQUENCE [LARGE SCALE GENOMIC DNA]</scope>
    <source>
        <strain evidence="7">SpSt-289</strain>
    </source>
</reference>
<dbReference type="InterPro" id="IPR001851">
    <property type="entry name" value="ABC_transp_permease"/>
</dbReference>
<keyword evidence="4 6" id="KW-1133">Transmembrane helix</keyword>
<dbReference type="GO" id="GO:0005886">
    <property type="term" value="C:plasma membrane"/>
    <property type="evidence" value="ECO:0007669"/>
    <property type="project" value="UniProtKB-SubCell"/>
</dbReference>
<evidence type="ECO:0000256" key="2">
    <source>
        <dbReference type="ARBA" id="ARBA00022475"/>
    </source>
</evidence>
<feature type="transmembrane region" description="Helical" evidence="6">
    <location>
        <begin position="218"/>
        <end position="239"/>
    </location>
</feature>
<keyword evidence="2" id="KW-1003">Cell membrane</keyword>
<feature type="transmembrane region" description="Helical" evidence="6">
    <location>
        <begin position="112"/>
        <end position="132"/>
    </location>
</feature>
<evidence type="ECO:0000256" key="5">
    <source>
        <dbReference type="ARBA" id="ARBA00023136"/>
    </source>
</evidence>
<dbReference type="AlphaFoldDB" id="A0A7C1FLW8"/>
<dbReference type="EMBL" id="DSMG01000120">
    <property type="protein sequence ID" value="HDX32213.1"/>
    <property type="molecule type" value="Genomic_DNA"/>
</dbReference>
<evidence type="ECO:0000256" key="1">
    <source>
        <dbReference type="ARBA" id="ARBA00004651"/>
    </source>
</evidence>
<dbReference type="CDD" id="cd06580">
    <property type="entry name" value="TM_PBP1_transp_TpRbsC_like"/>
    <property type="match status" value="1"/>
</dbReference>
<keyword evidence="5 6" id="KW-0472">Membrane</keyword>
<evidence type="ECO:0000256" key="4">
    <source>
        <dbReference type="ARBA" id="ARBA00022989"/>
    </source>
</evidence>
<proteinExistence type="predicted"/>